<evidence type="ECO:0000256" key="2">
    <source>
        <dbReference type="ARBA" id="ARBA00009477"/>
    </source>
</evidence>
<evidence type="ECO:0000256" key="5">
    <source>
        <dbReference type="ARBA" id="ARBA00022519"/>
    </source>
</evidence>
<evidence type="ECO:0000259" key="12">
    <source>
        <dbReference type="Pfam" id="PF25885"/>
    </source>
</evidence>
<dbReference type="Gene3D" id="2.40.30.170">
    <property type="match status" value="1"/>
</dbReference>
<comment type="similarity">
    <text evidence="2">Belongs to the membrane fusion protein (MFP) (TC 8.A.1) family.</text>
</comment>
<keyword evidence="6 11" id="KW-0812">Transmembrane</keyword>
<evidence type="ECO:0000313" key="13">
    <source>
        <dbReference type="EMBL" id="CAJ0688919.1"/>
    </source>
</evidence>
<evidence type="ECO:0000256" key="1">
    <source>
        <dbReference type="ARBA" id="ARBA00004377"/>
    </source>
</evidence>
<comment type="subcellular location">
    <subcellularLocation>
        <location evidence="1">Cell inner membrane</location>
        <topology evidence="1">Single-pass membrane protein</topology>
    </subcellularLocation>
</comment>
<dbReference type="InterPro" id="IPR050739">
    <property type="entry name" value="MFP"/>
</dbReference>
<evidence type="ECO:0000256" key="4">
    <source>
        <dbReference type="ARBA" id="ARBA00022475"/>
    </source>
</evidence>
<dbReference type="Gene3D" id="2.40.50.100">
    <property type="match status" value="1"/>
</dbReference>
<evidence type="ECO:0000256" key="3">
    <source>
        <dbReference type="ARBA" id="ARBA00022448"/>
    </source>
</evidence>
<gene>
    <name evidence="13" type="primary">emrA</name>
    <name evidence="14" type="ORF">R77569_00495</name>
    <name evidence="13" type="ORF">R77591_03330</name>
</gene>
<organism evidence="13 15">
    <name type="scientific">Ralstonia mannitolilytica</name>
    <dbReference type="NCBI Taxonomy" id="105219"/>
    <lineage>
        <taxon>Bacteria</taxon>
        <taxon>Pseudomonadati</taxon>
        <taxon>Pseudomonadota</taxon>
        <taxon>Betaproteobacteria</taxon>
        <taxon>Burkholderiales</taxon>
        <taxon>Burkholderiaceae</taxon>
        <taxon>Ralstonia</taxon>
    </lineage>
</organism>
<feature type="region of interest" description="Disordered" evidence="10">
    <location>
        <begin position="1"/>
        <end position="28"/>
    </location>
</feature>
<feature type="domain" description="Multidrug export protein EmrA/FarA alpha-helical hairpin" evidence="12">
    <location>
        <begin position="106"/>
        <end position="226"/>
    </location>
</feature>
<dbReference type="InterPro" id="IPR058633">
    <property type="entry name" value="EmrA/FarA_HH"/>
</dbReference>
<evidence type="ECO:0000256" key="8">
    <source>
        <dbReference type="ARBA" id="ARBA00023136"/>
    </source>
</evidence>
<evidence type="ECO:0000256" key="7">
    <source>
        <dbReference type="ARBA" id="ARBA00022989"/>
    </source>
</evidence>
<name>A0AAD2ASM2_9RALS</name>
<dbReference type="Proteomes" id="UP001190452">
    <property type="component" value="Unassembled WGS sequence"/>
</dbReference>
<evidence type="ECO:0000256" key="6">
    <source>
        <dbReference type="ARBA" id="ARBA00022692"/>
    </source>
</evidence>
<evidence type="ECO:0000256" key="10">
    <source>
        <dbReference type="SAM" id="MobiDB-lite"/>
    </source>
</evidence>
<evidence type="ECO:0000313" key="14">
    <source>
        <dbReference type="EMBL" id="CAJ0851544.1"/>
    </source>
</evidence>
<keyword evidence="7 11" id="KW-1133">Transmembrane helix</keyword>
<keyword evidence="8 11" id="KW-0472">Membrane</keyword>
<dbReference type="GO" id="GO:0046677">
    <property type="term" value="P:response to antibiotic"/>
    <property type="evidence" value="ECO:0007669"/>
    <property type="project" value="UniProtKB-ARBA"/>
</dbReference>
<protein>
    <submittedName>
        <fullName evidence="13">Multidrug export protein EmrA</fullName>
    </submittedName>
</protein>
<dbReference type="Pfam" id="PF25885">
    <property type="entry name" value="HH_EMRA"/>
    <property type="match status" value="1"/>
</dbReference>
<evidence type="ECO:0000313" key="15">
    <source>
        <dbReference type="Proteomes" id="UP001190002"/>
    </source>
</evidence>
<feature type="compositionally biased region" description="Low complexity" evidence="10">
    <location>
        <begin position="1"/>
        <end position="12"/>
    </location>
</feature>
<reference evidence="13 16" key="1">
    <citation type="submission" date="2023-07" db="EMBL/GenBank/DDBJ databases">
        <authorList>
            <person name="Peeters C."/>
        </authorList>
    </citation>
    <scope>NUCLEOTIDE SEQUENCE</scope>
    <source>
        <strain evidence="14 16">R-77569</strain>
        <strain evidence="13">R-77591</strain>
    </source>
</reference>
<dbReference type="EMBL" id="CAUDKV010000002">
    <property type="protein sequence ID" value="CAJ0851544.1"/>
    <property type="molecule type" value="Genomic_DNA"/>
</dbReference>
<comment type="caution">
    <text evidence="13">The sequence shown here is derived from an EMBL/GenBank/DDBJ whole genome shotgun (WGS) entry which is preliminary data.</text>
</comment>
<evidence type="ECO:0000256" key="11">
    <source>
        <dbReference type="SAM" id="Phobius"/>
    </source>
</evidence>
<dbReference type="FunFam" id="2.40.30.170:FF:000003">
    <property type="entry name" value="Multidrug resistance protein A"/>
    <property type="match status" value="1"/>
</dbReference>
<dbReference type="GO" id="GO:0005886">
    <property type="term" value="C:plasma membrane"/>
    <property type="evidence" value="ECO:0007669"/>
    <property type="project" value="UniProtKB-SubCell"/>
</dbReference>
<accession>A0AAD2ASM2</accession>
<keyword evidence="3" id="KW-0813">Transport</keyword>
<feature type="transmembrane region" description="Helical" evidence="11">
    <location>
        <begin position="34"/>
        <end position="54"/>
    </location>
</feature>
<dbReference type="GO" id="GO:0015721">
    <property type="term" value="P:bile acid and bile salt transport"/>
    <property type="evidence" value="ECO:0007669"/>
    <property type="project" value="UniProtKB-ARBA"/>
</dbReference>
<dbReference type="PANTHER" id="PTHR30386:SF19">
    <property type="entry name" value="MULTIDRUG EXPORT PROTEIN EMRA-RELATED"/>
    <property type="match status" value="1"/>
</dbReference>
<sequence length="420" mass="44171">MSDNKPQAAPSAAPAPTPAAAPNGNGNGKRKRMLTTLAAALVVAGVGYGLYWGLYGRWFESTDDAYVQGNVVQVTPQVAGTVVAIRADDTQLVTAGQPLIELDRADARVALEQAEAALAQTVRQVRTLYSNTSAYTATLAMRESDLAKAKDDLARRKQIAGTGAVSQEEISHAQTAVQAAQAALEAAKEQLQGNRVLTEQTTLERHPNVLQAAAKVREAYLAYARTSLPASVTGYVAKRSVQVGQRVAPGTPLMAIVPLDQLWVDANFKEVQVRHMRVGQPVELVADVYGSSVTYHGKVVGFSAGTGSAFSLLPAQNATGNWIKVVQRLPVRVSLDPKELKEHPLRVGLSMEAKVDIHDEGGQALATAATASPLQTTVYDQAGKEADQVIASIIAANAGRGTASTAPAAASRTSQPAPKV</sequence>
<evidence type="ECO:0000313" key="16">
    <source>
        <dbReference type="Proteomes" id="UP001190452"/>
    </source>
</evidence>
<dbReference type="PANTHER" id="PTHR30386">
    <property type="entry name" value="MEMBRANE FUSION SUBUNIT OF EMRAB-TOLC MULTIDRUG EFFLUX PUMP"/>
    <property type="match status" value="1"/>
</dbReference>
<dbReference type="AlphaFoldDB" id="A0AAD2ASM2"/>
<dbReference type="SUPFAM" id="SSF111369">
    <property type="entry name" value="HlyD-like secretion proteins"/>
    <property type="match status" value="2"/>
</dbReference>
<keyword evidence="5" id="KW-0997">Cell inner membrane</keyword>
<keyword evidence="4" id="KW-1003">Cell membrane</keyword>
<dbReference type="Proteomes" id="UP001190002">
    <property type="component" value="Unassembled WGS sequence"/>
</dbReference>
<dbReference type="RefSeq" id="WP_063393401.1">
    <property type="nucleotide sequence ID" value="NZ_CATVWW010000006.1"/>
</dbReference>
<dbReference type="EMBL" id="CATVXE010000014">
    <property type="protein sequence ID" value="CAJ0688919.1"/>
    <property type="molecule type" value="Genomic_DNA"/>
</dbReference>
<proteinExistence type="inferred from homology"/>
<keyword evidence="16" id="KW-1185">Reference proteome</keyword>
<feature type="coiled-coil region" evidence="9">
    <location>
        <begin position="104"/>
        <end position="131"/>
    </location>
</feature>
<keyword evidence="9" id="KW-0175">Coiled coil</keyword>
<dbReference type="GO" id="GO:1990961">
    <property type="term" value="P:xenobiotic detoxification by transmembrane export across the plasma membrane"/>
    <property type="evidence" value="ECO:0007669"/>
    <property type="project" value="UniProtKB-ARBA"/>
</dbReference>
<evidence type="ECO:0000256" key="9">
    <source>
        <dbReference type="SAM" id="Coils"/>
    </source>
</evidence>